<dbReference type="PANTHER" id="PTHR30024:SF47">
    <property type="entry name" value="TAURINE-BINDING PERIPLASMIC PROTEIN"/>
    <property type="match status" value="1"/>
</dbReference>
<evidence type="ECO:0000256" key="5">
    <source>
        <dbReference type="SAM" id="SignalP"/>
    </source>
</evidence>
<proteinExistence type="inferred from homology"/>
<keyword evidence="3 5" id="KW-0732">Signal</keyword>
<evidence type="ECO:0000256" key="3">
    <source>
        <dbReference type="ARBA" id="ARBA00022729"/>
    </source>
</evidence>
<dbReference type="EMBL" id="HBIM01023814">
    <property type="protein sequence ID" value="CAE0420958.1"/>
    <property type="molecule type" value="Transcribed_RNA"/>
</dbReference>
<evidence type="ECO:0000256" key="1">
    <source>
        <dbReference type="ARBA" id="ARBA00004418"/>
    </source>
</evidence>
<reference evidence="7" key="1">
    <citation type="submission" date="2021-01" db="EMBL/GenBank/DDBJ databases">
        <authorList>
            <person name="Corre E."/>
            <person name="Pelletier E."/>
            <person name="Niang G."/>
            <person name="Scheremetjew M."/>
            <person name="Finn R."/>
            <person name="Kale V."/>
            <person name="Holt S."/>
            <person name="Cochrane G."/>
            <person name="Meng A."/>
            <person name="Brown T."/>
            <person name="Cohen L."/>
        </authorList>
    </citation>
    <scope>NUCLEOTIDE SEQUENCE</scope>
    <source>
        <strain evidence="7">CCMP127</strain>
    </source>
</reference>
<comment type="subcellular location">
    <subcellularLocation>
        <location evidence="1">Periplasm</location>
    </subcellularLocation>
</comment>
<dbReference type="SMART" id="SM00042">
    <property type="entry name" value="CUB"/>
    <property type="match status" value="1"/>
</dbReference>
<evidence type="ECO:0000256" key="2">
    <source>
        <dbReference type="ARBA" id="ARBA00010742"/>
    </source>
</evidence>
<name>A0A7S3LEB4_9STRA</name>
<protein>
    <recommendedName>
        <fullName evidence="6">CUB domain-containing protein</fullName>
    </recommendedName>
</protein>
<feature type="chain" id="PRO_5030856788" description="CUB domain-containing protein" evidence="5">
    <location>
        <begin position="24"/>
        <end position="957"/>
    </location>
</feature>
<evidence type="ECO:0000313" key="7">
    <source>
        <dbReference type="EMBL" id="CAE0420958.1"/>
    </source>
</evidence>
<keyword evidence="4" id="KW-1015">Disulfide bond</keyword>
<sequence>MISSRPLVVALLSLSLLARRSHAQPAGMNVVHVRYGYFSETRPMLAACARGWLDLAHVETNTYYKVGCYPQASGNFVASRLDNLELDIAHIGSTPWAQAVARGVDAVEIYTSHYMGESQGIYVRPDECALNYTGVVTPYDLRGRTVGVPFGSTTHYQLLFLIDLLDLEGTVTVVNMSPKEIMDAWDAATIDAGAVWGTARRYMLDGGDRGQRPANTLLSSGVISDWGRTTYVVVAATRDFASQHPVYVRHFVGVASRVADSFIDVLGENDERNRQRWEPELARTSLVPSMVDALMLKDQIHAEPTAEVLFSRRESLDLFEDNDAFAQMDCRLMGSGPGSCRNPTVQHWALRDTAEFLMNQKVLARLGPMQKMGDESRCEDRDTFCGGDIIDGSYLKQARSDCDTCLQAGPYADSTSLVSSSATGPDMLLRTLEDLDDATNRSPYASQEIGRVNGDSIACRDNQLNRIGEDSPVIGEFGDGANGEEGKSYSDELLCGWEIRGIDCELLSDECNSVVKVTFTNLRLWSGDKVRIYADSNSDCTANSTTAYVIAEASGFGVLPPSVSARGCLRVEFQTDANEERFYGTNDGDGFRMIYNRDGGCQSDADCNSRTCELGLCKCGGQEWGADCSYMGQCFGTSGVVLDGVQTETVVNSQYNFGSSIFLTDVSQLGDPRALNPSETYPNDAFCSFEIKAPPGFAFVKVEILYDLEPTYDWISLFKGAGTRLEPAVVLTGMHRSSGTPEVYYIPVHEDSRLATLRFQTDARGRRRGFVATLRAFSSESGSFLAEGRPCLLPGQSGYNCEVPHCVHENNLITPLQSQLGPWNLGRVVSQIPELSVPAMPWAPEGGCTWTLTPDGFSVETKDAVALRLVFNEPFDLEAFPPAAVGDKLIVRQKRGSSHIDTAIFAEVCEDSEACSFDWQTGECSDNGSCTVRTTIEIPFQFESLTSGLNLSLLRCI</sequence>
<dbReference type="GO" id="GO:0042918">
    <property type="term" value="P:alkanesulfonate transmembrane transport"/>
    <property type="evidence" value="ECO:0007669"/>
    <property type="project" value="TreeGrafter"/>
</dbReference>
<evidence type="ECO:0000256" key="4">
    <source>
        <dbReference type="ARBA" id="ARBA00023157"/>
    </source>
</evidence>
<dbReference type="PANTHER" id="PTHR30024">
    <property type="entry name" value="ALIPHATIC SULFONATES-BINDING PROTEIN-RELATED"/>
    <property type="match status" value="1"/>
</dbReference>
<comment type="similarity">
    <text evidence="2">Belongs to the bacterial solute-binding protein SsuA/TauA family.</text>
</comment>
<dbReference type="SUPFAM" id="SSF49854">
    <property type="entry name" value="Spermadhesin, CUB domain"/>
    <property type="match status" value="1"/>
</dbReference>
<dbReference type="AlphaFoldDB" id="A0A7S3LEB4"/>
<gene>
    <name evidence="7" type="ORF">ACOF00016_LOCUS17616</name>
</gene>
<dbReference type="PROSITE" id="PS01180">
    <property type="entry name" value="CUB"/>
    <property type="match status" value="1"/>
</dbReference>
<evidence type="ECO:0000259" key="6">
    <source>
        <dbReference type="PROSITE" id="PS01180"/>
    </source>
</evidence>
<dbReference type="CDD" id="cd00041">
    <property type="entry name" value="CUB"/>
    <property type="match status" value="1"/>
</dbReference>
<feature type="signal peptide" evidence="5">
    <location>
        <begin position="1"/>
        <end position="23"/>
    </location>
</feature>
<dbReference type="InterPro" id="IPR000859">
    <property type="entry name" value="CUB_dom"/>
</dbReference>
<organism evidence="7">
    <name type="scientific">Amphora coffeiformis</name>
    <dbReference type="NCBI Taxonomy" id="265554"/>
    <lineage>
        <taxon>Eukaryota</taxon>
        <taxon>Sar</taxon>
        <taxon>Stramenopiles</taxon>
        <taxon>Ochrophyta</taxon>
        <taxon>Bacillariophyta</taxon>
        <taxon>Bacillariophyceae</taxon>
        <taxon>Bacillariophycidae</taxon>
        <taxon>Thalassiophysales</taxon>
        <taxon>Catenulaceae</taxon>
        <taxon>Amphora</taxon>
    </lineage>
</organism>
<dbReference type="InterPro" id="IPR035914">
    <property type="entry name" value="Sperma_CUB_dom_sf"/>
</dbReference>
<dbReference type="Gene3D" id="3.40.190.10">
    <property type="entry name" value="Periplasmic binding protein-like II"/>
    <property type="match status" value="2"/>
</dbReference>
<dbReference type="Gene3D" id="2.60.120.290">
    <property type="entry name" value="Spermadhesin, CUB domain"/>
    <property type="match status" value="1"/>
</dbReference>
<feature type="domain" description="CUB" evidence="6">
    <location>
        <begin position="677"/>
        <end position="777"/>
    </location>
</feature>
<accession>A0A7S3LEB4</accession>
<dbReference type="SUPFAM" id="SSF53850">
    <property type="entry name" value="Periplasmic binding protein-like II"/>
    <property type="match status" value="1"/>
</dbReference>